<keyword evidence="7" id="KW-1185">Reference proteome</keyword>
<dbReference type="InterPro" id="IPR011043">
    <property type="entry name" value="Gal_Oxase/kelch_b-propeller"/>
</dbReference>
<dbReference type="EMBL" id="CP001998">
    <property type="protein sequence ID" value="ADE53227.1"/>
    <property type="molecule type" value="Genomic_DNA"/>
</dbReference>
<dbReference type="Pfam" id="PF24981">
    <property type="entry name" value="Beta-prop_ATRN-LZTR1"/>
    <property type="match status" value="1"/>
</dbReference>
<dbReference type="eggNOG" id="COG3055">
    <property type="taxonomic scope" value="Bacteria"/>
</dbReference>
<dbReference type="PANTHER" id="PTHR45632">
    <property type="entry name" value="LD33804P"/>
    <property type="match status" value="1"/>
</dbReference>
<evidence type="ECO:0000313" key="7">
    <source>
        <dbReference type="Proteomes" id="UP000000925"/>
    </source>
</evidence>
<feature type="domain" description="3-keto-alpha-glucoside-1,2-lyase/3-keto-2-hydroxy-glucal hydratase" evidence="4">
    <location>
        <begin position="324"/>
        <end position="537"/>
    </location>
</feature>
<feature type="domain" description="Attractin/MKLN-like beta-propeller" evidence="5">
    <location>
        <begin position="18"/>
        <end position="253"/>
    </location>
</feature>
<dbReference type="PANTHER" id="PTHR45632:SF3">
    <property type="entry name" value="KELCH-LIKE PROTEIN 32"/>
    <property type="match status" value="1"/>
</dbReference>
<dbReference type="OrthoDB" id="174170at2"/>
<evidence type="ECO:0000256" key="1">
    <source>
        <dbReference type="ARBA" id="ARBA00022441"/>
    </source>
</evidence>
<keyword evidence="2" id="KW-0677">Repeat</keyword>
<dbReference type="Gene3D" id="2.60.120.560">
    <property type="entry name" value="Exo-inulinase, domain 1"/>
    <property type="match status" value="1"/>
</dbReference>
<proteinExistence type="predicted"/>
<dbReference type="InterPro" id="IPR015915">
    <property type="entry name" value="Kelch-typ_b-propeller"/>
</dbReference>
<dbReference type="HOGENOM" id="CLU_504073_0_0_0"/>
<organism evidence="6 7">
    <name type="scientific">Coraliomargarita akajimensis (strain DSM 45221 / IAM 15411 / JCM 23193 / KCTC 12865 / 04OKA010-24)</name>
    <dbReference type="NCBI Taxonomy" id="583355"/>
    <lineage>
        <taxon>Bacteria</taxon>
        <taxon>Pseudomonadati</taxon>
        <taxon>Verrucomicrobiota</taxon>
        <taxon>Opitutia</taxon>
        <taxon>Puniceicoccales</taxon>
        <taxon>Coraliomargaritaceae</taxon>
        <taxon>Coraliomargarita</taxon>
    </lineage>
</organism>
<evidence type="ECO:0000313" key="6">
    <source>
        <dbReference type="EMBL" id="ADE53227.1"/>
    </source>
</evidence>
<keyword evidence="3" id="KW-0732">Signal</keyword>
<evidence type="ECO:0000256" key="3">
    <source>
        <dbReference type="SAM" id="SignalP"/>
    </source>
</evidence>
<evidence type="ECO:0000259" key="4">
    <source>
        <dbReference type="Pfam" id="PF06439"/>
    </source>
</evidence>
<sequence>MNAGLLSTLFLCAGLCASAQSWEALNTVNEPVPRNESSLTEVDGLFYLIGGRGMPPVCVFDPAENSWRTASTPPIEIHHLQPVVFEGKVYILCAMTGGFPHETGLEKVLIYDPQSDEWSWGHDIPAERQRGAAGVVLVDDQIYVVGGIVRGHMGGFVNWFDRYDPKTGEWTELPDAPNQRDHFQAAYLDGKIYAAGGRCTSHETKQLFNRTVAAVDVYDLASGQWSVLPEPLPTPRAGNATIAVGQDVVVLGGESQRERAHEEVEAWQTDQQCWHAYPSMNAGRHGTGAVLHNNYIYTCAGTGNRGGGPNLKTTERLSLETAEFSSLFNGADLTGWSVQCREGDRAKNYWSVVDGCIQLDSADDAEHGYVWLMTDQEYADFHLKLEFQVYKEYSGNSGVQIRSRYDETDNGGWLNGPQLDIHPPNPVRAGLIYDETRGNQRWIYPSLEPGNHRIPVEQTNPKVRLVYGEGEWNQMEIIAEGTRIRCFVNGELASDFDGAGVLDDAVHEARQVGRSGHIALQLHANDRLKAKFRSIVLREL</sequence>
<feature type="chain" id="PRO_5003070794" evidence="3">
    <location>
        <begin position="20"/>
        <end position="540"/>
    </location>
</feature>
<dbReference type="Gene3D" id="2.120.10.80">
    <property type="entry name" value="Kelch-type beta propeller"/>
    <property type="match status" value="1"/>
</dbReference>
<protein>
    <submittedName>
        <fullName evidence="6">Uncharacterized protein</fullName>
    </submittedName>
</protein>
<reference evidence="6 7" key="1">
    <citation type="journal article" date="2010" name="Stand. Genomic Sci.">
        <title>Complete genome sequence of Coraliomargarita akajimensis type strain (04OKA010-24).</title>
        <authorList>
            <person name="Mavromatis K."/>
            <person name="Abt B."/>
            <person name="Brambilla E."/>
            <person name="Lapidus A."/>
            <person name="Copeland A."/>
            <person name="Deshpande S."/>
            <person name="Nolan M."/>
            <person name="Lucas S."/>
            <person name="Tice H."/>
            <person name="Cheng J.F."/>
            <person name="Han C."/>
            <person name="Detter J.C."/>
            <person name="Woyke T."/>
            <person name="Goodwin L."/>
            <person name="Pitluck S."/>
            <person name="Held B."/>
            <person name="Brettin T."/>
            <person name="Tapia R."/>
            <person name="Ivanova N."/>
            <person name="Mikhailova N."/>
            <person name="Pati A."/>
            <person name="Liolios K."/>
            <person name="Chen A."/>
            <person name="Palaniappan K."/>
            <person name="Land M."/>
            <person name="Hauser L."/>
            <person name="Chang Y.J."/>
            <person name="Jeffries C.D."/>
            <person name="Rohde M."/>
            <person name="Goker M."/>
            <person name="Bristow J."/>
            <person name="Eisen J.A."/>
            <person name="Markowitz V."/>
            <person name="Hugenholtz P."/>
            <person name="Klenk H.P."/>
            <person name="Kyrpides N.C."/>
        </authorList>
    </citation>
    <scope>NUCLEOTIDE SEQUENCE [LARGE SCALE GENOMIC DNA]</scope>
    <source>
        <strain evidence="7">DSM 45221 / IAM 15411 / JCM 23193 / KCTC 12865</strain>
    </source>
</reference>
<dbReference type="SUPFAM" id="SSF50965">
    <property type="entry name" value="Galactose oxidase, central domain"/>
    <property type="match status" value="2"/>
</dbReference>
<name>D5ELQ2_CORAD</name>
<dbReference type="InterPro" id="IPR006652">
    <property type="entry name" value="Kelch_1"/>
</dbReference>
<dbReference type="InterPro" id="IPR010496">
    <property type="entry name" value="AL/BT2_dom"/>
</dbReference>
<dbReference type="SMART" id="SM00612">
    <property type="entry name" value="Kelch"/>
    <property type="match status" value="4"/>
</dbReference>
<dbReference type="AlphaFoldDB" id="D5ELQ2"/>
<dbReference type="STRING" id="583355.Caka_0200"/>
<dbReference type="GO" id="GO:0016787">
    <property type="term" value="F:hydrolase activity"/>
    <property type="evidence" value="ECO:0007669"/>
    <property type="project" value="InterPro"/>
</dbReference>
<dbReference type="Pfam" id="PF06439">
    <property type="entry name" value="3keto-disac_hyd"/>
    <property type="match status" value="1"/>
</dbReference>
<dbReference type="RefSeq" id="WP_013041953.1">
    <property type="nucleotide sequence ID" value="NC_014008.1"/>
</dbReference>
<accession>D5ELQ2</accession>
<evidence type="ECO:0000256" key="2">
    <source>
        <dbReference type="ARBA" id="ARBA00022737"/>
    </source>
</evidence>
<evidence type="ECO:0000259" key="5">
    <source>
        <dbReference type="Pfam" id="PF24981"/>
    </source>
</evidence>
<feature type="signal peptide" evidence="3">
    <location>
        <begin position="1"/>
        <end position="19"/>
    </location>
</feature>
<gene>
    <name evidence="6" type="ordered locus">Caka_0200</name>
</gene>
<keyword evidence="1" id="KW-0880">Kelch repeat</keyword>
<dbReference type="KEGG" id="caa:Caka_0200"/>
<dbReference type="Proteomes" id="UP000000925">
    <property type="component" value="Chromosome"/>
</dbReference>
<dbReference type="InterPro" id="IPR056737">
    <property type="entry name" value="Beta-prop_ATRN-MKLN-like"/>
</dbReference>